<dbReference type="AlphaFoldDB" id="A0A2Z4MCN2"/>
<organism evidence="2 3">
    <name type="scientific">Brevibacillus brevis</name>
    <name type="common">Bacillus brevis</name>
    <dbReference type="NCBI Taxonomy" id="1393"/>
    <lineage>
        <taxon>Bacteria</taxon>
        <taxon>Bacillati</taxon>
        <taxon>Bacillota</taxon>
        <taxon>Bacilli</taxon>
        <taxon>Bacillales</taxon>
        <taxon>Paenibacillaceae</taxon>
        <taxon>Brevibacillus</taxon>
    </lineage>
</organism>
<dbReference type="EMBL" id="CP030117">
    <property type="protein sequence ID" value="AWX54267.1"/>
    <property type="molecule type" value="Genomic_DNA"/>
</dbReference>
<dbReference type="SUPFAM" id="SSF52540">
    <property type="entry name" value="P-loop containing nucleoside triphosphate hydrolases"/>
    <property type="match status" value="1"/>
</dbReference>
<accession>A0A2Z4MCN2</accession>
<evidence type="ECO:0000259" key="1">
    <source>
        <dbReference type="Pfam" id="PF20720"/>
    </source>
</evidence>
<dbReference type="Gene3D" id="3.40.50.300">
    <property type="entry name" value="P-loop containing nucleotide triphosphate hydrolases"/>
    <property type="match status" value="1"/>
</dbReference>
<evidence type="ECO:0000313" key="3">
    <source>
        <dbReference type="Proteomes" id="UP000036061"/>
    </source>
</evidence>
<dbReference type="RefSeq" id="WP_082195866.1">
    <property type="nucleotide sequence ID" value="NZ_CP030117.1"/>
</dbReference>
<protein>
    <submittedName>
        <fullName evidence="2">AAA family ATPase</fullName>
    </submittedName>
</protein>
<dbReference type="Pfam" id="PF20720">
    <property type="entry name" value="nSTAND3"/>
    <property type="match status" value="1"/>
</dbReference>
<proteinExistence type="predicted"/>
<dbReference type="InterPro" id="IPR027417">
    <property type="entry name" value="P-loop_NTPase"/>
</dbReference>
<sequence length="1139" mass="135980">MDGGISLVNYNYHKLLEPMEFQKFSRDVIQMRDNIFLESYKEGKDQGIDGGYFHQGSTIIFQAKRWKCDYRTLYRHLKNVEREKVEKLNPDRYILAIAMDLSRLEKDKIKELFHPYIKSSDDILCESDFNNLLGQDKYKSIEKKYYKLWMPSTNVLQNLLNSTQHGVLLYESAREFEEALRRAEVFVKTKPYNNALKKLEEKKVVLISGEPGVGKTSIAYQLGRYFIQSKRYTAFYWVKSVDDIYVALRSEEKKVILFDDFWGSIFQESSVSGKDEQRLAKIIERIKDDKNSVLILTTREYILKQGFKKHADLKDVVEKYKLECRLDEYRDVEKVKIFFGHLKQSKLTWQQTEEMFHEHKKIVKHANYNPRIIEMFLRNVDIKEHPQEFVENFWDYLECPENFWQAIFNNLSTEAKLLSIILLISPIPIQSNNLKEMYNRCLKQMDNVIEKKSFQECIAELERTVIKSLAFEEESTIIIKFQNPSVQEYLHSYLHHHIDHYFDILLHGMCYYNQLVYLLTDFSNDLSDEKYRIVLKKCIDNFESMPRITKNFMDFLDDNEFEYFEAKINGNSTFHQFYDLICCYGIRKLSEYQAFFEKYIKKFSSQLGNFDLVIEDEDLDIYPHVIKKCISIGISFSGLNIIKAYYDRICYENRFLDIIDFKGVFPKEYQVFLTDYREKIKTYLEEYYIDKLYYYLEMDDVSHFKYLCSEIPEQLDIYGLAYTSEFKSIIEEYLGALDEAAAVVEECDDYQEENQVGESELAYNEVVNIFKNDIFGENSFFWEEDLQDYIRNSVLSESLKNELIELKEKDECWYIHEFLKDEMSFLFLERNLIDEGVLYKNAMLFTFQLIANMSSCSDIPNQQLIGFLIEICPDIMYRENAMLTKEEIMSTEAYKIHFEDEERFFEQLVKCGLFVEQGKWYELVNILLVMMPFGLFIASLEQEDKIDYYNSMNMEKEWPVLRVRKKKTSAVEGNIYTADIGFYYFKNTDWERVFFKMFFEFDQADYLEYYVIPMTHTYFQEVNRDTDIETVAIVLKNLEFTIDINRNGENVGDQMSVPPVWRVIESLDIGYIFDLVPYNFSEEQMNYIAKKFEIIREGESEIYRINFGRLENTEIISELEIDISAQRVFKKIYEVLQIC</sequence>
<reference evidence="2 3" key="1">
    <citation type="journal article" date="2015" name="Genome Announc.">
        <title>Draft Genome Sequence of Brevibacillus brevis DZQ7, a Plant Growth-Promoting Rhizobacterium with Broad-Spectrum Antimicrobial Activity.</title>
        <authorList>
            <person name="Hou Q."/>
            <person name="Wang C."/>
            <person name="Hou X."/>
            <person name="Xia Z."/>
            <person name="Ye J."/>
            <person name="Liu K."/>
            <person name="Liu H."/>
            <person name="Wang J."/>
            <person name="Guo H."/>
            <person name="Yu X."/>
            <person name="Yang Y."/>
            <person name="Du B."/>
            <person name="Ding Y."/>
        </authorList>
    </citation>
    <scope>NUCLEOTIDE SEQUENCE [LARGE SCALE GENOMIC DNA]</scope>
    <source>
        <strain evidence="2 3">DZQ7</strain>
    </source>
</reference>
<dbReference type="Proteomes" id="UP000036061">
    <property type="component" value="Chromosome"/>
</dbReference>
<name>A0A2Z4MCN2_BREBE</name>
<dbReference type="InterPro" id="IPR049050">
    <property type="entry name" value="nSTAND3"/>
</dbReference>
<gene>
    <name evidence="2" type="ORF">AB432_004085</name>
</gene>
<evidence type="ECO:0000313" key="2">
    <source>
        <dbReference type="EMBL" id="AWX54267.1"/>
    </source>
</evidence>
<feature type="domain" description="Novel STAND NTPase 3" evidence="1">
    <location>
        <begin position="186"/>
        <end position="343"/>
    </location>
</feature>